<accession>A0A0E9VTR7</accession>
<dbReference type="AlphaFoldDB" id="A0A0E9VTR7"/>
<evidence type="ECO:0000256" key="1">
    <source>
        <dbReference type="SAM" id="Phobius"/>
    </source>
</evidence>
<organism evidence="2">
    <name type="scientific">Anguilla anguilla</name>
    <name type="common">European freshwater eel</name>
    <name type="synonym">Muraena anguilla</name>
    <dbReference type="NCBI Taxonomy" id="7936"/>
    <lineage>
        <taxon>Eukaryota</taxon>
        <taxon>Metazoa</taxon>
        <taxon>Chordata</taxon>
        <taxon>Craniata</taxon>
        <taxon>Vertebrata</taxon>
        <taxon>Euteleostomi</taxon>
        <taxon>Actinopterygii</taxon>
        <taxon>Neopterygii</taxon>
        <taxon>Teleostei</taxon>
        <taxon>Anguilliformes</taxon>
        <taxon>Anguillidae</taxon>
        <taxon>Anguilla</taxon>
    </lineage>
</organism>
<keyword evidence="1" id="KW-0472">Membrane</keyword>
<feature type="transmembrane region" description="Helical" evidence="1">
    <location>
        <begin position="15"/>
        <end position="35"/>
    </location>
</feature>
<keyword evidence="1" id="KW-0812">Transmembrane</keyword>
<reference evidence="2" key="2">
    <citation type="journal article" date="2015" name="Fish Shellfish Immunol.">
        <title>Early steps in the European eel (Anguilla anguilla)-Vibrio vulnificus interaction in the gills: Role of the RtxA13 toxin.</title>
        <authorList>
            <person name="Callol A."/>
            <person name="Pajuelo D."/>
            <person name="Ebbesson L."/>
            <person name="Teles M."/>
            <person name="MacKenzie S."/>
            <person name="Amaro C."/>
        </authorList>
    </citation>
    <scope>NUCLEOTIDE SEQUENCE</scope>
</reference>
<keyword evidence="1" id="KW-1133">Transmembrane helix</keyword>
<reference evidence="2" key="1">
    <citation type="submission" date="2014-11" db="EMBL/GenBank/DDBJ databases">
        <authorList>
            <person name="Amaro Gonzalez C."/>
        </authorList>
    </citation>
    <scope>NUCLEOTIDE SEQUENCE</scope>
</reference>
<protein>
    <submittedName>
        <fullName evidence="2">Uncharacterized protein</fullName>
    </submittedName>
</protein>
<dbReference type="EMBL" id="GBXM01027874">
    <property type="protein sequence ID" value="JAH80703.1"/>
    <property type="molecule type" value="Transcribed_RNA"/>
</dbReference>
<evidence type="ECO:0000313" key="2">
    <source>
        <dbReference type="EMBL" id="JAH80703.1"/>
    </source>
</evidence>
<proteinExistence type="predicted"/>
<name>A0A0E9VTR7_ANGAN</name>
<sequence>MWICYFFNPNITAYLPLKFGFAVILFLTVCWYMYFETATIQRVYFVMTVGMGGGHG</sequence>